<reference evidence="2" key="1">
    <citation type="submission" date="2025-08" db="UniProtKB">
        <authorList>
            <consortium name="RefSeq"/>
        </authorList>
    </citation>
    <scope>IDENTIFICATION</scope>
</reference>
<name>A0ABM4DH51_HYDVU</name>
<keyword evidence="1" id="KW-1185">Reference proteome</keyword>
<proteinExistence type="predicted"/>
<protein>
    <submittedName>
        <fullName evidence="2">Uncharacterized protein LOC136090787</fullName>
    </submittedName>
</protein>
<dbReference type="InterPro" id="IPR012337">
    <property type="entry name" value="RNaseH-like_sf"/>
</dbReference>
<organism evidence="1 2">
    <name type="scientific">Hydra vulgaris</name>
    <name type="common">Hydra</name>
    <name type="synonym">Hydra attenuata</name>
    <dbReference type="NCBI Taxonomy" id="6087"/>
    <lineage>
        <taxon>Eukaryota</taxon>
        <taxon>Metazoa</taxon>
        <taxon>Cnidaria</taxon>
        <taxon>Hydrozoa</taxon>
        <taxon>Hydroidolina</taxon>
        <taxon>Anthoathecata</taxon>
        <taxon>Aplanulata</taxon>
        <taxon>Hydridae</taxon>
        <taxon>Hydra</taxon>
    </lineage>
</organism>
<sequence length="321" mass="37361">MAVMHTMNLLQKDICNSFSTILKQVVEVQKYFRDVHMAHGLLKEKGGCMPQLPNETQWNSQVACIETYQKNYNFYVEIYGEKMEDFPANIGRIIENIAIKREASCLLSQMKKLGIALDKMQSDSCHLSDTVHIWYSLIKDEELSIYYDAIKKRFQDAVQPFHILAYITDHRYVDDYKSFIDNDNENSAEQWLEDRNPDFLGLLYKFNLKDREVFPKQMFSESLMVISPSEWWNIMKGKVTRSQIRDKEVSANFCSFLASLHSCPASSASIERWFSTFRFVWSKIRNRLGADKAMKLVKTYKSFHNSSAADSSSCNDIESDQ</sequence>
<gene>
    <name evidence="2" type="primary">LOC136090787</name>
</gene>
<dbReference type="GeneID" id="136090787"/>
<accession>A0ABM4DH51</accession>
<dbReference type="Proteomes" id="UP001652625">
    <property type="component" value="Chromosome 14"/>
</dbReference>
<dbReference type="SUPFAM" id="SSF53098">
    <property type="entry name" value="Ribonuclease H-like"/>
    <property type="match status" value="1"/>
</dbReference>
<dbReference type="RefSeq" id="XP_065673804.1">
    <property type="nucleotide sequence ID" value="XM_065817732.1"/>
</dbReference>
<evidence type="ECO:0000313" key="1">
    <source>
        <dbReference type="Proteomes" id="UP001652625"/>
    </source>
</evidence>
<evidence type="ECO:0000313" key="2">
    <source>
        <dbReference type="RefSeq" id="XP_065673804.1"/>
    </source>
</evidence>